<dbReference type="STRING" id="1071378.G0WD68"/>
<evidence type="ECO:0008006" key="6">
    <source>
        <dbReference type="Google" id="ProtNLM"/>
    </source>
</evidence>
<dbReference type="GO" id="GO:0007094">
    <property type="term" value="P:mitotic spindle assembly checkpoint signaling"/>
    <property type="evidence" value="ECO:0007669"/>
    <property type="project" value="TreeGrafter"/>
</dbReference>
<dbReference type="Pfam" id="PF11989">
    <property type="entry name" value="Dsl1_C"/>
    <property type="match status" value="1"/>
</dbReference>
<dbReference type="HOGENOM" id="CLU_357169_0_0_1"/>
<dbReference type="Pfam" id="PF11988">
    <property type="entry name" value="Dsl1_N"/>
    <property type="match status" value="1"/>
</dbReference>
<feature type="compositionally biased region" description="Acidic residues" evidence="1">
    <location>
        <begin position="437"/>
        <end position="451"/>
    </location>
</feature>
<evidence type="ECO:0000256" key="1">
    <source>
        <dbReference type="SAM" id="MobiDB-lite"/>
    </source>
</evidence>
<dbReference type="eggNOG" id="ENOG502QR7Q">
    <property type="taxonomic scope" value="Eukaryota"/>
</dbReference>
<dbReference type="InterPro" id="IPR038442">
    <property type="entry name" value="Dsl1_N_sf"/>
</dbReference>
<dbReference type="GO" id="GO:1990423">
    <property type="term" value="C:RZZ complex"/>
    <property type="evidence" value="ECO:0007669"/>
    <property type="project" value="TreeGrafter"/>
</dbReference>
<dbReference type="PANTHER" id="PTHR12205">
    <property type="entry name" value="CENTROMERE/KINETOCHORE PROTEIN ZW10"/>
    <property type="match status" value="1"/>
</dbReference>
<feature type="region of interest" description="Disordered" evidence="1">
    <location>
        <begin position="420"/>
        <end position="463"/>
    </location>
</feature>
<feature type="domain" description="Retrograde transport protein Dsl1 C-terminal" evidence="3">
    <location>
        <begin position="608"/>
        <end position="804"/>
    </location>
</feature>
<evidence type="ECO:0000313" key="4">
    <source>
        <dbReference type="EMBL" id="CCD25729.1"/>
    </source>
</evidence>
<dbReference type="Gene3D" id="1.10.287.3290">
    <property type="match status" value="1"/>
</dbReference>
<name>G0WD68_NAUDC</name>
<evidence type="ECO:0000259" key="2">
    <source>
        <dbReference type="Pfam" id="PF11988"/>
    </source>
</evidence>
<dbReference type="Gene3D" id="1.10.357.150">
    <property type="match status" value="1"/>
</dbReference>
<dbReference type="GO" id="GO:0006890">
    <property type="term" value="P:retrograde vesicle-mediated transport, Golgi to endoplasmic reticulum"/>
    <property type="evidence" value="ECO:0007669"/>
    <property type="project" value="EnsemblFungi"/>
</dbReference>
<dbReference type="AlphaFoldDB" id="G0WD68"/>
<organism evidence="4 5">
    <name type="scientific">Naumovozyma dairenensis (strain ATCC 10597 / BCRC 20456 / CBS 421 / NBRC 0211 / NRRL Y-12639)</name>
    <name type="common">Saccharomyces dairenensis</name>
    <dbReference type="NCBI Taxonomy" id="1071378"/>
    <lineage>
        <taxon>Eukaryota</taxon>
        <taxon>Fungi</taxon>
        <taxon>Dikarya</taxon>
        <taxon>Ascomycota</taxon>
        <taxon>Saccharomycotina</taxon>
        <taxon>Saccharomycetes</taxon>
        <taxon>Saccharomycetales</taxon>
        <taxon>Saccharomycetaceae</taxon>
        <taxon>Naumovozyma</taxon>
    </lineage>
</organism>
<proteinExistence type="predicted"/>
<dbReference type="GO" id="GO:0006888">
    <property type="term" value="P:endoplasmic reticulum to Golgi vesicle-mediated transport"/>
    <property type="evidence" value="ECO:0007669"/>
    <property type="project" value="TreeGrafter"/>
</dbReference>
<dbReference type="PANTHER" id="PTHR12205:SF0">
    <property type="entry name" value="CENTROMERE_KINETOCHORE PROTEIN ZW10 HOMOLOG"/>
    <property type="match status" value="1"/>
</dbReference>
<dbReference type="RefSeq" id="XP_003670972.1">
    <property type="nucleotide sequence ID" value="XM_003670924.1"/>
</dbReference>
<dbReference type="InterPro" id="IPR046362">
    <property type="entry name" value="Zw10/DSL1_C_sf"/>
</dbReference>
<accession>G0WD68</accession>
<reference evidence="4 5" key="1">
    <citation type="journal article" date="2011" name="Proc. Natl. Acad. Sci. U.S.A.">
        <title>Evolutionary erosion of yeast sex chromosomes by mating-type switching accidents.</title>
        <authorList>
            <person name="Gordon J.L."/>
            <person name="Armisen D."/>
            <person name="Proux-Wera E."/>
            <person name="Oheigeartaigh S.S."/>
            <person name="Byrne K.P."/>
            <person name="Wolfe K.H."/>
        </authorList>
    </citation>
    <scope>NUCLEOTIDE SEQUENCE [LARGE SCALE GENOMIC DNA]</scope>
    <source>
        <strain evidence="5">ATCC 10597 / BCRC 20456 / CBS 421 / NBRC 0211 / NRRL Y-12639</strain>
    </source>
</reference>
<dbReference type="InterPro" id="IPR021875">
    <property type="entry name" value="Dsl1_N_dom"/>
</dbReference>
<evidence type="ECO:0000313" key="5">
    <source>
        <dbReference type="Proteomes" id="UP000000689"/>
    </source>
</evidence>
<dbReference type="EMBL" id="HE580272">
    <property type="protein sequence ID" value="CCD25729.1"/>
    <property type="molecule type" value="Genomic_DNA"/>
</dbReference>
<dbReference type="GO" id="GO:0005634">
    <property type="term" value="C:nucleus"/>
    <property type="evidence" value="ECO:0007669"/>
    <property type="project" value="EnsemblFungi"/>
</dbReference>
<dbReference type="Proteomes" id="UP000000689">
    <property type="component" value="Chromosome 6"/>
</dbReference>
<dbReference type="InterPro" id="IPR021876">
    <property type="entry name" value="Dsl1_C"/>
</dbReference>
<dbReference type="OMA" id="NHLKDIM"/>
<dbReference type="Gene3D" id="1.20.58.2230">
    <property type="entry name" value="Retrograde transport protein Dsl1, N-terminal domain"/>
    <property type="match status" value="1"/>
</dbReference>
<evidence type="ECO:0000259" key="3">
    <source>
        <dbReference type="Pfam" id="PF11989"/>
    </source>
</evidence>
<keyword evidence="5" id="KW-1185">Reference proteome</keyword>
<dbReference type="Gene3D" id="1.20.58.1440">
    <property type="match status" value="1"/>
</dbReference>
<sequence length="806" mass="93628">MSIPSLEALLSNKDELISSIKDDLLLLQNKNNITTTGNDAEDDLNVSKMDKTPDVNTILTKETQLATELHDLQQLKTISSLIMEFKTNFELFELENCFYSLQSLRKQIGTITINNNNPSFARQNYHFQRSVIVYIDSLHLDLISRIFEIITLKFWNITSESISFNPKLNVQTTDGLDVEIAYDSFISSIKNLYFPNDIIDSEFWIISNVELNDLHESIRNKLQTIFKDYINLDGVSAMIKNAIFTNNKQFKYANNKLSIISSLTSMNQTDFLTTTIESFQNIITFLNETLPLQDRNILLSKLGNTITTELLKFVKVNISKILNNENSNLMKDQTLKINTELITFAKHFTLSSSSHSGLNNFKNYDGQQIIELLNNNRIYYNLLLDNSLYDQIKQMRIKLANDTDPIWDIIQLHHNAQDKTSLSEDKTNTVKNNIDNDNNDDDWNWNEEEEETTHNVDGDEGDEDVDAWGDEIDLELDAENESLNKKPLNHGENDAASWNEAWDIGEDDININNETNTRRRSSTQPKVVSNIAITNLPELFSGTLKNFNTSYKEIGENNIDKESYNHKLNVLQTAFISMTMPHFQNANNWWVFYNDMKIIIKDNEEIPLTRIQELSYSYLETELNLKKKHVSKLVERQLQSLKRNENNPNWYITEDELLPYIKSEIIGPLQNINGIDSQERSLLFLNFLYNHCIINSILKWEMISDKNSEHLSHFFQIILNETHVDSLEHLHSTSKNYKELREKFKIIGNFLPLHMKEIMEMFYDGDFYLFSTEEIIEWLKLLFADTPVRKNAIDDINEIRGAALEN</sequence>
<dbReference type="KEGG" id="ndi:NDAI_0F04110"/>
<dbReference type="GO" id="GO:0070939">
    <property type="term" value="C:Dsl1/NZR complex"/>
    <property type="evidence" value="ECO:0007669"/>
    <property type="project" value="EnsemblFungi"/>
</dbReference>
<dbReference type="GeneID" id="11497067"/>
<protein>
    <recommendedName>
        <fullName evidence="6">Retrograde transport protein Dsl1 C-terminal domain-containing protein</fullName>
    </recommendedName>
</protein>
<feature type="domain" description="Retrograde transport protein Dsl1 N-terminal" evidence="2">
    <location>
        <begin position="10"/>
        <end position="396"/>
    </location>
</feature>
<dbReference type="OrthoDB" id="534815at2759"/>
<gene>
    <name evidence="4" type="primary">NDAI0F04110</name>
    <name evidence="4" type="ordered locus">NDAI_0F04110</name>
</gene>
<dbReference type="GO" id="GO:0032581">
    <property type="term" value="P:ER-dependent peroxisome organization"/>
    <property type="evidence" value="ECO:0007669"/>
    <property type="project" value="EnsemblFungi"/>
</dbReference>